<keyword evidence="2" id="KW-1185">Reference proteome</keyword>
<comment type="caution">
    <text evidence="1">The sequence shown here is derived from an EMBL/GenBank/DDBJ whole genome shotgun (WGS) entry which is preliminary data.</text>
</comment>
<feature type="non-terminal residue" evidence="1">
    <location>
        <position position="1"/>
    </location>
</feature>
<sequence length="142" mass="16091">DIDKCNFKEESTKSKERESNAKNTNCTNICKKGLKILSALIMVGQYYDTKKDILDAAQENAKNLGFAVAIKSSSSCHLYIHCKRSCQPRNNWDLTIDIKMLKAGTKPSMVYETVRNDDETPTATRKNILNLKERILMEALIT</sequence>
<proteinExistence type="predicted"/>
<gene>
    <name evidence="1" type="ORF">GMARGA_LOCUS40247</name>
</gene>
<organism evidence="1 2">
    <name type="scientific">Gigaspora margarita</name>
    <dbReference type="NCBI Taxonomy" id="4874"/>
    <lineage>
        <taxon>Eukaryota</taxon>
        <taxon>Fungi</taxon>
        <taxon>Fungi incertae sedis</taxon>
        <taxon>Mucoromycota</taxon>
        <taxon>Glomeromycotina</taxon>
        <taxon>Glomeromycetes</taxon>
        <taxon>Diversisporales</taxon>
        <taxon>Gigasporaceae</taxon>
        <taxon>Gigaspora</taxon>
    </lineage>
</organism>
<feature type="non-terminal residue" evidence="1">
    <location>
        <position position="142"/>
    </location>
</feature>
<dbReference type="EMBL" id="CAJVQB010101438">
    <property type="protein sequence ID" value="CAG8850511.1"/>
    <property type="molecule type" value="Genomic_DNA"/>
</dbReference>
<reference evidence="1 2" key="1">
    <citation type="submission" date="2021-06" db="EMBL/GenBank/DDBJ databases">
        <authorList>
            <person name="Kallberg Y."/>
            <person name="Tangrot J."/>
            <person name="Rosling A."/>
        </authorList>
    </citation>
    <scope>NUCLEOTIDE SEQUENCE [LARGE SCALE GENOMIC DNA]</scope>
    <source>
        <strain evidence="1 2">120-4 pot B 10/14</strain>
    </source>
</reference>
<protein>
    <submittedName>
        <fullName evidence="1">18293_t:CDS:1</fullName>
    </submittedName>
</protein>
<evidence type="ECO:0000313" key="2">
    <source>
        <dbReference type="Proteomes" id="UP000789901"/>
    </source>
</evidence>
<name>A0ABN7XAC2_GIGMA</name>
<evidence type="ECO:0000313" key="1">
    <source>
        <dbReference type="EMBL" id="CAG8850511.1"/>
    </source>
</evidence>
<accession>A0ABN7XAC2</accession>
<dbReference type="Proteomes" id="UP000789901">
    <property type="component" value="Unassembled WGS sequence"/>
</dbReference>